<dbReference type="EMBL" id="JARKIB010000139">
    <property type="protein sequence ID" value="KAJ7733305.1"/>
    <property type="molecule type" value="Genomic_DNA"/>
</dbReference>
<organism evidence="1 2">
    <name type="scientific">Mycena metata</name>
    <dbReference type="NCBI Taxonomy" id="1033252"/>
    <lineage>
        <taxon>Eukaryota</taxon>
        <taxon>Fungi</taxon>
        <taxon>Dikarya</taxon>
        <taxon>Basidiomycota</taxon>
        <taxon>Agaricomycotina</taxon>
        <taxon>Agaricomycetes</taxon>
        <taxon>Agaricomycetidae</taxon>
        <taxon>Agaricales</taxon>
        <taxon>Marasmiineae</taxon>
        <taxon>Mycenaceae</taxon>
        <taxon>Mycena</taxon>
    </lineage>
</organism>
<protein>
    <recommendedName>
        <fullName evidence="3">F-box domain-containing protein</fullName>
    </recommendedName>
</protein>
<comment type="caution">
    <text evidence="1">The sequence shown here is derived from an EMBL/GenBank/DDBJ whole genome shotgun (WGS) entry which is preliminary data.</text>
</comment>
<evidence type="ECO:0008006" key="3">
    <source>
        <dbReference type="Google" id="ProtNLM"/>
    </source>
</evidence>
<dbReference type="InterPro" id="IPR032675">
    <property type="entry name" value="LRR_dom_sf"/>
</dbReference>
<reference evidence="1" key="1">
    <citation type="submission" date="2023-03" db="EMBL/GenBank/DDBJ databases">
        <title>Massive genome expansion in bonnet fungi (Mycena s.s.) driven by repeated elements and novel gene families across ecological guilds.</title>
        <authorList>
            <consortium name="Lawrence Berkeley National Laboratory"/>
            <person name="Harder C.B."/>
            <person name="Miyauchi S."/>
            <person name="Viragh M."/>
            <person name="Kuo A."/>
            <person name="Thoen E."/>
            <person name="Andreopoulos B."/>
            <person name="Lu D."/>
            <person name="Skrede I."/>
            <person name="Drula E."/>
            <person name="Henrissat B."/>
            <person name="Morin E."/>
            <person name="Kohler A."/>
            <person name="Barry K."/>
            <person name="LaButti K."/>
            <person name="Morin E."/>
            <person name="Salamov A."/>
            <person name="Lipzen A."/>
            <person name="Mereny Z."/>
            <person name="Hegedus B."/>
            <person name="Baldrian P."/>
            <person name="Stursova M."/>
            <person name="Weitz H."/>
            <person name="Taylor A."/>
            <person name="Grigoriev I.V."/>
            <person name="Nagy L.G."/>
            <person name="Martin F."/>
            <person name="Kauserud H."/>
        </authorList>
    </citation>
    <scope>NUCLEOTIDE SEQUENCE</scope>
    <source>
        <strain evidence="1">CBHHK182m</strain>
    </source>
</reference>
<dbReference type="Proteomes" id="UP001215598">
    <property type="component" value="Unassembled WGS sequence"/>
</dbReference>
<evidence type="ECO:0000313" key="1">
    <source>
        <dbReference type="EMBL" id="KAJ7733305.1"/>
    </source>
</evidence>
<keyword evidence="2" id="KW-1185">Reference proteome</keyword>
<proteinExistence type="predicted"/>
<dbReference type="SUPFAM" id="SSF52047">
    <property type="entry name" value="RNI-like"/>
    <property type="match status" value="1"/>
</dbReference>
<evidence type="ECO:0000313" key="2">
    <source>
        <dbReference type="Proteomes" id="UP001215598"/>
    </source>
</evidence>
<name>A0AAD7I3X2_9AGAR</name>
<dbReference type="AlphaFoldDB" id="A0AAD7I3X2"/>
<accession>A0AAD7I3X2</accession>
<sequence length="448" mass="50484">MSNSPQPEPDVDGHMSFGSMPFDLLSRIFCLTIGSLWFSSSRGPYVAASIHLAHVNRHWRLAALSSALIWNSFNINRNSNLELIVFCLHQSQRAALHLDIDFSNPGRRVIREIMDKICDHLPRVETLVIRVGSALNSDVLGPIFSHACLGRLRILNLGCGPRQMRTHDPAIFELTCGMSHLRSLRIERIHFALELASTFRCLRVLVFRNINPRYGPSMADWRAISIAVPGLERVAILNVGCRDADAGGYPIAFRALTHLDLVFAGYSHGVSTLVSRIYTPSLRYLSVTAGTTESLQCLTDNRSNLAAVKHLALTFEEVDVTDAGHLFDCTPLLRSLDLRHWDMQFLLTLNGMSVAGQTHPLCKDLTTLFINSADPEDVRSFMLARMAILPQFELKSLLFRQKKHRPEFEEDMEWIRERVEVLGSGIGHSEWSWLSTDFYVGLNDYVVD</sequence>
<gene>
    <name evidence="1" type="ORF">B0H16DRAFT_1892822</name>
</gene>
<dbReference type="Gene3D" id="3.80.10.10">
    <property type="entry name" value="Ribonuclease Inhibitor"/>
    <property type="match status" value="1"/>
</dbReference>